<accession>A0A0E3RPF2</accession>
<evidence type="ECO:0000259" key="3">
    <source>
        <dbReference type="Pfam" id="PF22763"/>
    </source>
</evidence>
<feature type="region of interest" description="Disordered" evidence="1">
    <location>
        <begin position="937"/>
        <end position="957"/>
    </location>
</feature>
<dbReference type="Proteomes" id="UP000033063">
    <property type="component" value="Chromosome"/>
</dbReference>
<dbReference type="Pfam" id="PF06048">
    <property type="entry name" value="DUF927"/>
    <property type="match status" value="1"/>
</dbReference>
<feature type="region of interest" description="Disordered" evidence="1">
    <location>
        <begin position="20"/>
        <end position="43"/>
    </location>
</feature>
<dbReference type="Pfam" id="PF22763">
    <property type="entry name" value="NrS1-1_pol-like_HBD"/>
    <property type="match status" value="1"/>
</dbReference>
<proteinExistence type="predicted"/>
<name>A0A0E3RPF2_METMZ</name>
<dbReference type="InterPro" id="IPR054468">
    <property type="entry name" value="NrSPol-like_HBD"/>
</dbReference>
<evidence type="ECO:0000256" key="1">
    <source>
        <dbReference type="SAM" id="MobiDB-lite"/>
    </source>
</evidence>
<feature type="domain" description="DUF927" evidence="2">
    <location>
        <begin position="366"/>
        <end position="643"/>
    </location>
</feature>
<dbReference type="InterPro" id="IPR009270">
    <property type="entry name" value="DUF927"/>
</dbReference>
<gene>
    <name evidence="4" type="ORF">MSMAL_1056</name>
</gene>
<feature type="region of interest" description="Disordered" evidence="1">
    <location>
        <begin position="662"/>
        <end position="688"/>
    </location>
</feature>
<evidence type="ECO:0000259" key="2">
    <source>
        <dbReference type="Pfam" id="PF06048"/>
    </source>
</evidence>
<protein>
    <submittedName>
        <fullName evidence="4">Uncharacterized protein</fullName>
    </submittedName>
</protein>
<feature type="domain" description="NrS-1 polymerase-like HBD" evidence="3">
    <location>
        <begin position="279"/>
        <end position="332"/>
    </location>
</feature>
<evidence type="ECO:0000313" key="4">
    <source>
        <dbReference type="EMBL" id="AKB67599.1"/>
    </source>
</evidence>
<evidence type="ECO:0000313" key="5">
    <source>
        <dbReference type="Proteomes" id="UP000033063"/>
    </source>
</evidence>
<dbReference type="PATRIC" id="fig|1434114.4.peg.1313"/>
<dbReference type="RefSeq" id="WP_048040120.1">
    <property type="nucleotide sequence ID" value="NZ_CP009513.1"/>
</dbReference>
<dbReference type="HOGENOM" id="CLU_312081_0_0_2"/>
<reference evidence="4 5" key="1">
    <citation type="submission" date="2014-07" db="EMBL/GenBank/DDBJ databases">
        <title>Methanogenic archaea and the global carbon cycle.</title>
        <authorList>
            <person name="Henriksen J.R."/>
            <person name="Luke J."/>
            <person name="Reinhart S."/>
            <person name="Benedict M.N."/>
            <person name="Youngblut N.D."/>
            <person name="Metcalf M.E."/>
            <person name="Whitaker R.J."/>
            <person name="Metcalf W.W."/>
        </authorList>
    </citation>
    <scope>NUCLEOTIDE SEQUENCE [LARGE SCALE GENOMIC DNA]</scope>
    <source>
        <strain evidence="4 5">LYC</strain>
    </source>
</reference>
<dbReference type="EMBL" id="CP009513">
    <property type="protein sequence ID" value="AKB67599.1"/>
    <property type="molecule type" value="Genomic_DNA"/>
</dbReference>
<dbReference type="GeneID" id="24877243"/>
<feature type="compositionally biased region" description="Basic and acidic residues" evidence="1">
    <location>
        <begin position="937"/>
        <end position="947"/>
    </location>
</feature>
<dbReference type="AlphaFoldDB" id="A0A0E3RPF2"/>
<sequence length="1014" mass="115768">MDNDTFEEYCAMWDQKSAQYEGKQRARKGGRKKQPEYRTVNPDGIHSKLKAMKAWACWKSVINPDKKKPDKVPYSYQINPVTEQEEVKAADCTKPETWMTFEDAIRLLKSSKAFKGLQIALLPTTPEGDSDRLIGIDLDKALLPDGTIKPEYMEWILKFNTRFELSPLDGVRGFCFGHFPTFGGKHSGDIEIYQERKWLTVTGQYIPNSAKDLNNAQAAIDEFRARYFKPYCEMDTSKFPVTNVRLTDEEIISRLEGWQSIDRIEAFKQYFYVGPTGNHSDNDFDLCCMIRYWTQEEDQIDRIFRKSALMRSKWDEMRGPITYGQLTIRNALGCRTADTPIYMEYRREPLPEKVDFETLDIEIHHYKVNKEGIFSIRIDRDGNKIEERISSTPCIIIAKGLNTDDNNKTFYKLLIKAGPAQENVVWKSVSGLMKKAGVLELMEFDLKFQEVDYAKMTGYFASFLQTYEHSLPTEMVASRSGWKNNFAVFVMGNRLISKDSVTDIRQIDNPTAELYNVAGDALLWAQGVKYFFDFDPIRFKAYVSFSPIIIKLVMITNYIFDQCCGTTRLKSFSNELCASMFGHPKKLQLDTKSTEAGLVKIAEACNELPTFLDETSQNLEFIMSLIYRFANANTRVKSNQSHGLEMSENFTTVVMLTGESPLVTENSRGGHDARRVPETHGVPDDPMHPGTPLWIPSKIMNRANEAMYQNYGHAAVMFVQTLLMEIDTIKDRYNEFFDLLPESEEVIHDRIKRYYACIMTAGYILEKVFSQLGINPADPVKVCTAYFEENVLNGHIEPDYVKILRMAYDLYISDEAHFGQEDDSEALAEDEERKELLTKVGWIKNVRGEITINYRQEALKQHVVNTLKTKDAASRFEAASNQWKDLKILTTTTRKNQRTGKPEILRTTTITVKGVKRNVLQIPLSKFYEHLGYDEKAGPARDMEHGNGSDNEEDEVTETPQLNVNVHPSSGTGLNQVSSVTAGLDENIIIHKSGDDVGIYELVNDLGLSGDGQE</sequence>
<organism evidence="4 5">
    <name type="scientific">Methanosarcina mazei LYC</name>
    <dbReference type="NCBI Taxonomy" id="1434114"/>
    <lineage>
        <taxon>Archaea</taxon>
        <taxon>Methanobacteriati</taxon>
        <taxon>Methanobacteriota</taxon>
        <taxon>Stenosarchaea group</taxon>
        <taxon>Methanomicrobia</taxon>
        <taxon>Methanosarcinales</taxon>
        <taxon>Methanosarcinaceae</taxon>
        <taxon>Methanosarcina</taxon>
    </lineage>
</organism>
<feature type="compositionally biased region" description="Basic and acidic residues" evidence="1">
    <location>
        <begin position="668"/>
        <end position="687"/>
    </location>
</feature>